<comment type="caution">
    <text evidence="1">The sequence shown here is derived from an EMBL/GenBank/DDBJ whole genome shotgun (WGS) entry which is preliminary data.</text>
</comment>
<dbReference type="EMBL" id="CAUYUJ010000314">
    <property type="protein sequence ID" value="CAK0789821.1"/>
    <property type="molecule type" value="Genomic_DNA"/>
</dbReference>
<accession>A0ABN9PAK2</accession>
<dbReference type="Proteomes" id="UP001189429">
    <property type="component" value="Unassembled WGS sequence"/>
</dbReference>
<gene>
    <name evidence="1" type="ORF">PCOR1329_LOCUS1283</name>
</gene>
<sequence length="184" mass="20011">EQIVGDGTQTIVAAAEVSPYPQDLGWWYSKSNFTETMRSQALSSLGVPSDWITKYAHCDNSTVNSMCGSPPKYQYASSGFLMGPALDLFTMLSGLESYEGPENRFINEYFLANPAKMTLDYSGSLSMTLHNLVKPDGSIPVEISGSGDSKKLVSKDTNTTICFVHGNGNSFEALRLLAQELKDA</sequence>
<reference evidence="1" key="1">
    <citation type="submission" date="2023-10" db="EMBL/GenBank/DDBJ databases">
        <authorList>
            <person name="Chen Y."/>
            <person name="Shah S."/>
            <person name="Dougan E. K."/>
            <person name="Thang M."/>
            <person name="Chan C."/>
        </authorList>
    </citation>
    <scope>NUCLEOTIDE SEQUENCE [LARGE SCALE GENOMIC DNA]</scope>
</reference>
<evidence type="ECO:0000313" key="1">
    <source>
        <dbReference type="EMBL" id="CAK0789821.1"/>
    </source>
</evidence>
<organism evidence="1 2">
    <name type="scientific">Prorocentrum cordatum</name>
    <dbReference type="NCBI Taxonomy" id="2364126"/>
    <lineage>
        <taxon>Eukaryota</taxon>
        <taxon>Sar</taxon>
        <taxon>Alveolata</taxon>
        <taxon>Dinophyceae</taxon>
        <taxon>Prorocentrales</taxon>
        <taxon>Prorocentraceae</taxon>
        <taxon>Prorocentrum</taxon>
    </lineage>
</organism>
<protein>
    <submittedName>
        <fullName evidence="1">Uncharacterized protein</fullName>
    </submittedName>
</protein>
<name>A0ABN9PAK2_9DINO</name>
<feature type="non-terminal residue" evidence="1">
    <location>
        <position position="1"/>
    </location>
</feature>
<evidence type="ECO:0000313" key="2">
    <source>
        <dbReference type="Proteomes" id="UP001189429"/>
    </source>
</evidence>
<keyword evidence="2" id="KW-1185">Reference proteome</keyword>
<proteinExistence type="predicted"/>